<protein>
    <submittedName>
        <fullName evidence="1">Uncharacterized protein</fullName>
    </submittedName>
</protein>
<organism evidence="1 2">
    <name type="scientific">Eiseniibacteriota bacterium</name>
    <dbReference type="NCBI Taxonomy" id="2212470"/>
    <lineage>
        <taxon>Bacteria</taxon>
        <taxon>Candidatus Eiseniibacteriota</taxon>
    </lineage>
</organism>
<dbReference type="EMBL" id="JAGQHR010000001">
    <property type="protein sequence ID" value="MCA9726062.1"/>
    <property type="molecule type" value="Genomic_DNA"/>
</dbReference>
<dbReference type="AlphaFoldDB" id="A0A956LW59"/>
<accession>A0A956LW59</accession>
<reference evidence="1" key="2">
    <citation type="journal article" date="2021" name="Microbiome">
        <title>Successional dynamics and alternative stable states in a saline activated sludge microbial community over 9 years.</title>
        <authorList>
            <person name="Wang Y."/>
            <person name="Ye J."/>
            <person name="Ju F."/>
            <person name="Liu L."/>
            <person name="Boyd J.A."/>
            <person name="Deng Y."/>
            <person name="Parks D.H."/>
            <person name="Jiang X."/>
            <person name="Yin X."/>
            <person name="Woodcroft B.J."/>
            <person name="Tyson G.W."/>
            <person name="Hugenholtz P."/>
            <person name="Polz M.F."/>
            <person name="Zhang T."/>
        </authorList>
    </citation>
    <scope>NUCLEOTIDE SEQUENCE</scope>
    <source>
        <strain evidence="1">HKST-UBA01</strain>
    </source>
</reference>
<comment type="caution">
    <text evidence="1">The sequence shown here is derived from an EMBL/GenBank/DDBJ whole genome shotgun (WGS) entry which is preliminary data.</text>
</comment>
<reference evidence="1" key="1">
    <citation type="submission" date="2020-04" db="EMBL/GenBank/DDBJ databases">
        <authorList>
            <person name="Zhang T."/>
        </authorList>
    </citation>
    <scope>NUCLEOTIDE SEQUENCE</scope>
    <source>
        <strain evidence="1">HKST-UBA01</strain>
    </source>
</reference>
<name>A0A956LW59_UNCEI</name>
<sequence>MFRRISILGMLAFIYVCTFAGTSDWVSLSSQSVQEDYWVYYPGTDTANSDSTAVFRAYVESADTSDADNQFDATWVRSNLHRWTNIERSGRYTVYRIDSAVDTLYAESIFLHGRLAAKDAVDDTTLADGAVTLDKVAADAINSSKIVDGSLAEADYGTTSIPTAALQDLAVTAAKVDTGLTPDKLATGGRLWFGTPDSAQFQTIFTARISPPTGGGAVELTGAREIYGGTDVKSGGDITVESGGSLIAESGSTVEIRGNATLGNSASDVMTFQGAIQTERYDRFGNGSGDTTAVAGRITTGTTFAAGDSASASLNVQGGHWMLNRTIAFQDTIAGGTSTLTVKVAGVESGDFAICWPIELSGSTAANNVVSAKCYDGEIHFDRGGSTNDIIFGVIVVKRGPSTAGF</sequence>
<evidence type="ECO:0000313" key="2">
    <source>
        <dbReference type="Proteomes" id="UP000697710"/>
    </source>
</evidence>
<gene>
    <name evidence="1" type="ORF">KC729_00155</name>
</gene>
<proteinExistence type="predicted"/>
<evidence type="ECO:0000313" key="1">
    <source>
        <dbReference type="EMBL" id="MCA9726062.1"/>
    </source>
</evidence>
<dbReference type="Proteomes" id="UP000697710">
    <property type="component" value="Unassembled WGS sequence"/>
</dbReference>